<gene>
    <name evidence="8" type="ORF">dsat_2476</name>
</gene>
<evidence type="ECO:0000256" key="6">
    <source>
        <dbReference type="SAM" id="Phobius"/>
    </source>
</evidence>
<keyword evidence="9" id="KW-1185">Reference proteome</keyword>
<dbReference type="OrthoDB" id="9793824at2"/>
<name>S7US28_9BACT</name>
<reference evidence="8 9" key="1">
    <citation type="journal article" date="2013" name="Genome Announc.">
        <title>Draft genome sequences for three mercury-methylating, sulfate-reducing bacteria.</title>
        <authorList>
            <person name="Brown S.D."/>
            <person name="Hurt R.A.Jr."/>
            <person name="Gilmour C.C."/>
            <person name="Elias D.A."/>
        </authorList>
    </citation>
    <scope>NUCLEOTIDE SEQUENCE [LARGE SCALE GENOMIC DNA]</scope>
    <source>
        <strain evidence="8 9">DSM 16529</strain>
    </source>
</reference>
<evidence type="ECO:0000256" key="5">
    <source>
        <dbReference type="ARBA" id="ARBA00023136"/>
    </source>
</evidence>
<keyword evidence="2" id="KW-1003">Cell membrane</keyword>
<keyword evidence="3 6" id="KW-0812">Transmembrane</keyword>
<dbReference type="Pfam" id="PF06271">
    <property type="entry name" value="RDD"/>
    <property type="match status" value="1"/>
</dbReference>
<dbReference type="STRING" id="1121439.dsat_2476"/>
<feature type="transmembrane region" description="Helical" evidence="6">
    <location>
        <begin position="71"/>
        <end position="87"/>
    </location>
</feature>
<dbReference type="PATRIC" id="fig|1121439.3.peg.873"/>
<evidence type="ECO:0000259" key="7">
    <source>
        <dbReference type="Pfam" id="PF06271"/>
    </source>
</evidence>
<dbReference type="eggNOG" id="COG1714">
    <property type="taxonomic scope" value="Bacteria"/>
</dbReference>
<evidence type="ECO:0000313" key="8">
    <source>
        <dbReference type="EMBL" id="EPR35113.1"/>
    </source>
</evidence>
<sequence length="163" mass="18188">MDRNDDGWEELKARRAAEAGRNGGYASFMQRLGAYIADQGILFVVTFALTYFLDFGGVENVSGEELTRDDTMGMIIALCLSWGYYALQESSAHQATFGKRMMGIVVTDMDGRRLSFGRATLRYFGKLLSGLIFLLGYLMAAFTPRKQALHDYIAGTLVVRRPD</sequence>
<proteinExistence type="predicted"/>
<dbReference type="Proteomes" id="UP000014975">
    <property type="component" value="Unassembled WGS sequence"/>
</dbReference>
<feature type="transmembrane region" description="Helical" evidence="6">
    <location>
        <begin position="123"/>
        <end position="142"/>
    </location>
</feature>
<comment type="caution">
    <text evidence="8">The sequence shown here is derived from an EMBL/GenBank/DDBJ whole genome shotgun (WGS) entry which is preliminary data.</text>
</comment>
<dbReference type="AlphaFoldDB" id="S7US28"/>
<evidence type="ECO:0000256" key="2">
    <source>
        <dbReference type="ARBA" id="ARBA00022475"/>
    </source>
</evidence>
<evidence type="ECO:0000256" key="4">
    <source>
        <dbReference type="ARBA" id="ARBA00022989"/>
    </source>
</evidence>
<protein>
    <submittedName>
        <fullName evidence="8">RDD domain containing protein</fullName>
    </submittedName>
</protein>
<dbReference type="PANTHER" id="PTHR36115">
    <property type="entry name" value="PROLINE-RICH ANTIGEN HOMOLOG-RELATED"/>
    <property type="match status" value="1"/>
</dbReference>
<evidence type="ECO:0000313" key="9">
    <source>
        <dbReference type="Proteomes" id="UP000014975"/>
    </source>
</evidence>
<feature type="domain" description="RDD" evidence="7">
    <location>
        <begin position="25"/>
        <end position="155"/>
    </location>
</feature>
<organism evidence="8 9">
    <name type="scientific">Alkalidesulfovibrio alkalitolerans DSM 16529</name>
    <dbReference type="NCBI Taxonomy" id="1121439"/>
    <lineage>
        <taxon>Bacteria</taxon>
        <taxon>Pseudomonadati</taxon>
        <taxon>Thermodesulfobacteriota</taxon>
        <taxon>Desulfovibrionia</taxon>
        <taxon>Desulfovibrionales</taxon>
        <taxon>Desulfovibrionaceae</taxon>
        <taxon>Alkalidesulfovibrio</taxon>
    </lineage>
</organism>
<dbReference type="GO" id="GO:0005886">
    <property type="term" value="C:plasma membrane"/>
    <property type="evidence" value="ECO:0007669"/>
    <property type="project" value="UniProtKB-SubCell"/>
</dbReference>
<feature type="transmembrane region" description="Helical" evidence="6">
    <location>
        <begin position="32"/>
        <end position="51"/>
    </location>
</feature>
<evidence type="ECO:0000256" key="1">
    <source>
        <dbReference type="ARBA" id="ARBA00004651"/>
    </source>
</evidence>
<dbReference type="InterPro" id="IPR051791">
    <property type="entry name" value="Pra-immunoreactive"/>
</dbReference>
<dbReference type="RefSeq" id="WP_020886362.1">
    <property type="nucleotide sequence ID" value="NZ_ATHI01000005.1"/>
</dbReference>
<comment type="subcellular location">
    <subcellularLocation>
        <location evidence="1">Cell membrane</location>
        <topology evidence="1">Multi-pass membrane protein</topology>
    </subcellularLocation>
</comment>
<dbReference type="InterPro" id="IPR010432">
    <property type="entry name" value="RDD"/>
</dbReference>
<evidence type="ECO:0000256" key="3">
    <source>
        <dbReference type="ARBA" id="ARBA00022692"/>
    </source>
</evidence>
<accession>S7US28</accession>
<dbReference type="EMBL" id="ATHI01000005">
    <property type="protein sequence ID" value="EPR35113.1"/>
    <property type="molecule type" value="Genomic_DNA"/>
</dbReference>
<keyword evidence="5 6" id="KW-0472">Membrane</keyword>
<keyword evidence="4 6" id="KW-1133">Transmembrane helix</keyword>